<proteinExistence type="predicted"/>
<evidence type="ECO:0000313" key="3">
    <source>
        <dbReference type="Proteomes" id="UP000257039"/>
    </source>
</evidence>
<organism evidence="2 3">
    <name type="scientific">Zooshikella ganghwensis</name>
    <dbReference type="NCBI Taxonomy" id="202772"/>
    <lineage>
        <taxon>Bacteria</taxon>
        <taxon>Pseudomonadati</taxon>
        <taxon>Pseudomonadota</taxon>
        <taxon>Gammaproteobacteria</taxon>
        <taxon>Oceanospirillales</taxon>
        <taxon>Zooshikellaceae</taxon>
        <taxon>Zooshikella</taxon>
    </lineage>
</organism>
<dbReference type="InterPro" id="IPR009875">
    <property type="entry name" value="PilZ_domain"/>
</dbReference>
<comment type="caution">
    <text evidence="2">The sequence shown here is derived from an EMBL/GenBank/DDBJ whole genome shotgun (WGS) entry which is preliminary data.</text>
</comment>
<dbReference type="Pfam" id="PF07238">
    <property type="entry name" value="PilZ"/>
    <property type="match status" value="1"/>
</dbReference>
<keyword evidence="3" id="KW-1185">Reference proteome</keyword>
<feature type="domain" description="PilZ" evidence="1">
    <location>
        <begin position="17"/>
        <end position="118"/>
    </location>
</feature>
<gene>
    <name evidence="2" type="ORF">B9G39_07940</name>
</gene>
<evidence type="ECO:0000259" key="1">
    <source>
        <dbReference type="Pfam" id="PF07238"/>
    </source>
</evidence>
<evidence type="ECO:0000313" key="2">
    <source>
        <dbReference type="EMBL" id="RDH43374.1"/>
    </source>
</evidence>
<accession>A0A4P9VLX1</accession>
<sequence>MLRVDKLSWIGHMRENKRHSPRVERIERALIQLSSGCARLGESGVTVSAQIRDVSVTGFKAHLPTLIQEGAIVDVCISVADHMHRYLLIAQVMWVKPDEENAEHCFAGFRLLPSEESDLMAWMRAFRGISHPGKHSVERKRKTLFGH</sequence>
<dbReference type="GO" id="GO:0035438">
    <property type="term" value="F:cyclic-di-GMP binding"/>
    <property type="evidence" value="ECO:0007669"/>
    <property type="project" value="InterPro"/>
</dbReference>
<dbReference type="Proteomes" id="UP000257039">
    <property type="component" value="Unassembled WGS sequence"/>
</dbReference>
<name>A0A4P9VLX1_9GAMM</name>
<reference evidence="2 3" key="1">
    <citation type="submission" date="2017-04" db="EMBL/GenBank/DDBJ databases">
        <title>Draft genome sequence of Zooshikella ganghwensis VG4 isolated from Red Sea sediments.</title>
        <authorList>
            <person name="Rehman Z."/>
            <person name="Alam I."/>
            <person name="Kamau A."/>
            <person name="Bajic V."/>
            <person name="Leiknes T."/>
        </authorList>
    </citation>
    <scope>NUCLEOTIDE SEQUENCE [LARGE SCALE GENOMIC DNA]</scope>
    <source>
        <strain evidence="2 3">VG4</strain>
    </source>
</reference>
<protein>
    <submittedName>
        <fullName evidence="2">PilZ domain-containing protein</fullName>
    </submittedName>
</protein>
<dbReference type="AlphaFoldDB" id="A0A4P9VLX1"/>
<dbReference type="EMBL" id="NDXW01000001">
    <property type="protein sequence ID" value="RDH43374.1"/>
    <property type="molecule type" value="Genomic_DNA"/>
</dbReference>